<dbReference type="Pfam" id="PF00484">
    <property type="entry name" value="Pro_CA"/>
    <property type="match status" value="1"/>
</dbReference>
<dbReference type="SUPFAM" id="SSF53056">
    <property type="entry name" value="beta-carbonic anhydrase, cab"/>
    <property type="match status" value="1"/>
</dbReference>
<dbReference type="PROSITE" id="PS00705">
    <property type="entry name" value="PROK_CO2_ANHYDRASE_2"/>
    <property type="match status" value="1"/>
</dbReference>
<dbReference type="GO" id="GO:0004089">
    <property type="term" value="F:carbonate dehydratase activity"/>
    <property type="evidence" value="ECO:0007669"/>
    <property type="project" value="UniProtKB-EC"/>
</dbReference>
<dbReference type="SMART" id="SM00947">
    <property type="entry name" value="Pro_CA"/>
    <property type="match status" value="1"/>
</dbReference>
<proteinExistence type="inferred from homology"/>
<name>A0A382D0G9_9ZZZZ</name>
<keyword evidence="4" id="KW-0479">Metal-binding</keyword>
<dbReference type="InterPro" id="IPR015892">
    <property type="entry name" value="Carbonic_anhydrase_CS"/>
</dbReference>
<protein>
    <recommendedName>
        <fullName evidence="3">carbonic anhydrase</fullName>
        <ecNumber evidence="3">4.2.1.1</ecNumber>
    </recommendedName>
</protein>
<sequence length="217" mass="24505">MSNYIKILPNYLIKRYKAWKATVYEEKKNWYNKIASEGQNPRAMVISCCDSRIHATSIFGADTGEFFIHRNIANLVPPYNPDGDHHGTSAAVEYAIKTLQVSHIIILGHSHCGGIMSGYKLFNDDQISNESIFVDKWLNILKPAYENISNNGNQFNEGCIVDLEKESIKFSINNLTNFPFIKSALIKKELVLHGLWHDIGSGALEALDPISMNFKKI</sequence>
<dbReference type="AlphaFoldDB" id="A0A382D0G9"/>
<dbReference type="PANTHER" id="PTHR11002:SF76">
    <property type="entry name" value="CARBONIC ANHYDRASE"/>
    <property type="match status" value="1"/>
</dbReference>
<evidence type="ECO:0000256" key="6">
    <source>
        <dbReference type="ARBA" id="ARBA00023239"/>
    </source>
</evidence>
<evidence type="ECO:0000256" key="1">
    <source>
        <dbReference type="ARBA" id="ARBA00001947"/>
    </source>
</evidence>
<comment type="catalytic activity">
    <reaction evidence="7">
        <text>hydrogencarbonate + H(+) = CO2 + H2O</text>
        <dbReference type="Rhea" id="RHEA:10748"/>
        <dbReference type="ChEBI" id="CHEBI:15377"/>
        <dbReference type="ChEBI" id="CHEBI:15378"/>
        <dbReference type="ChEBI" id="CHEBI:16526"/>
        <dbReference type="ChEBI" id="CHEBI:17544"/>
        <dbReference type="EC" id="4.2.1.1"/>
    </reaction>
</comment>
<evidence type="ECO:0000256" key="7">
    <source>
        <dbReference type="ARBA" id="ARBA00048348"/>
    </source>
</evidence>
<dbReference type="Gene3D" id="3.40.1050.10">
    <property type="entry name" value="Carbonic anhydrase"/>
    <property type="match status" value="1"/>
</dbReference>
<comment type="similarity">
    <text evidence="2">Belongs to the beta-class carbonic anhydrase family.</text>
</comment>
<keyword evidence="5" id="KW-0862">Zinc</keyword>
<dbReference type="InterPro" id="IPR001765">
    <property type="entry name" value="Carbonic_anhydrase"/>
</dbReference>
<accession>A0A382D0G9</accession>
<evidence type="ECO:0000256" key="4">
    <source>
        <dbReference type="ARBA" id="ARBA00022723"/>
    </source>
</evidence>
<reference evidence="8" key="1">
    <citation type="submission" date="2018-05" db="EMBL/GenBank/DDBJ databases">
        <authorList>
            <person name="Lanie J.A."/>
            <person name="Ng W.-L."/>
            <person name="Kazmierczak K.M."/>
            <person name="Andrzejewski T.M."/>
            <person name="Davidsen T.M."/>
            <person name="Wayne K.J."/>
            <person name="Tettelin H."/>
            <person name="Glass J.I."/>
            <person name="Rusch D."/>
            <person name="Podicherti R."/>
            <person name="Tsui H.-C.T."/>
            <person name="Winkler M.E."/>
        </authorList>
    </citation>
    <scope>NUCLEOTIDE SEQUENCE</scope>
</reference>
<dbReference type="InterPro" id="IPR036874">
    <property type="entry name" value="Carbonic_anhydrase_sf"/>
</dbReference>
<evidence type="ECO:0000256" key="5">
    <source>
        <dbReference type="ARBA" id="ARBA00022833"/>
    </source>
</evidence>
<dbReference type="GO" id="GO:0015976">
    <property type="term" value="P:carbon utilization"/>
    <property type="evidence" value="ECO:0007669"/>
    <property type="project" value="InterPro"/>
</dbReference>
<evidence type="ECO:0000313" key="8">
    <source>
        <dbReference type="EMBL" id="SVB31057.1"/>
    </source>
</evidence>
<organism evidence="8">
    <name type="scientific">marine metagenome</name>
    <dbReference type="NCBI Taxonomy" id="408172"/>
    <lineage>
        <taxon>unclassified sequences</taxon>
        <taxon>metagenomes</taxon>
        <taxon>ecological metagenomes</taxon>
    </lineage>
</organism>
<dbReference type="EC" id="4.2.1.1" evidence="3"/>
<keyword evidence="6" id="KW-0456">Lyase</keyword>
<evidence type="ECO:0000256" key="3">
    <source>
        <dbReference type="ARBA" id="ARBA00012925"/>
    </source>
</evidence>
<comment type="cofactor">
    <cofactor evidence="1">
        <name>Zn(2+)</name>
        <dbReference type="ChEBI" id="CHEBI:29105"/>
    </cofactor>
</comment>
<gene>
    <name evidence="8" type="ORF">METZ01_LOCUS183911</name>
</gene>
<dbReference type="GO" id="GO:0008270">
    <property type="term" value="F:zinc ion binding"/>
    <property type="evidence" value="ECO:0007669"/>
    <property type="project" value="InterPro"/>
</dbReference>
<evidence type="ECO:0000256" key="2">
    <source>
        <dbReference type="ARBA" id="ARBA00006217"/>
    </source>
</evidence>
<dbReference type="PANTHER" id="PTHR11002">
    <property type="entry name" value="CARBONIC ANHYDRASE"/>
    <property type="match status" value="1"/>
</dbReference>
<dbReference type="EMBL" id="UINC01036696">
    <property type="protein sequence ID" value="SVB31057.1"/>
    <property type="molecule type" value="Genomic_DNA"/>
</dbReference>